<name>A0A6J6F8N8_9ZZZZ</name>
<dbReference type="AlphaFoldDB" id="A0A6J6F8N8"/>
<sequence>MAALHDIDPVAWEEAHAGWSRRIAEDDAVAVLFHAWYHG</sequence>
<gene>
    <name evidence="1" type="ORF">UFOPK1493_03320</name>
</gene>
<reference evidence="1" key="1">
    <citation type="submission" date="2020-05" db="EMBL/GenBank/DDBJ databases">
        <authorList>
            <person name="Chiriac C."/>
            <person name="Salcher M."/>
            <person name="Ghai R."/>
            <person name="Kavagutti S V."/>
        </authorList>
    </citation>
    <scope>NUCLEOTIDE SEQUENCE</scope>
</reference>
<protein>
    <submittedName>
        <fullName evidence="1">Unannotated protein</fullName>
    </submittedName>
</protein>
<accession>A0A6J6F8N8</accession>
<proteinExistence type="predicted"/>
<dbReference type="EMBL" id="CAEZSR010000177">
    <property type="protein sequence ID" value="CAB4584617.1"/>
    <property type="molecule type" value="Genomic_DNA"/>
</dbReference>
<evidence type="ECO:0000313" key="1">
    <source>
        <dbReference type="EMBL" id="CAB4584617.1"/>
    </source>
</evidence>
<organism evidence="1">
    <name type="scientific">freshwater metagenome</name>
    <dbReference type="NCBI Taxonomy" id="449393"/>
    <lineage>
        <taxon>unclassified sequences</taxon>
        <taxon>metagenomes</taxon>
        <taxon>ecological metagenomes</taxon>
    </lineage>
</organism>